<proteinExistence type="inferred from homology"/>
<dbReference type="GO" id="GO:0033116">
    <property type="term" value="C:endoplasmic reticulum-Golgi intermediate compartment membrane"/>
    <property type="evidence" value="ECO:0007669"/>
    <property type="project" value="UniProtKB-SubCell"/>
</dbReference>
<dbReference type="AlphaFoldDB" id="A0A1L8DF62"/>
<comment type="function">
    <text evidence="6">Required for the assembly of the V0 complex of the vacuolar ATPase (V-ATPase) in the endoplasmic reticulum.</text>
</comment>
<organism evidence="7">
    <name type="scientific">Nyssomyia neivai</name>
    <dbReference type="NCBI Taxonomy" id="330878"/>
    <lineage>
        <taxon>Eukaryota</taxon>
        <taxon>Metazoa</taxon>
        <taxon>Ecdysozoa</taxon>
        <taxon>Arthropoda</taxon>
        <taxon>Hexapoda</taxon>
        <taxon>Insecta</taxon>
        <taxon>Pterygota</taxon>
        <taxon>Neoptera</taxon>
        <taxon>Endopterygota</taxon>
        <taxon>Diptera</taxon>
        <taxon>Nematocera</taxon>
        <taxon>Psychodoidea</taxon>
        <taxon>Psychodidae</taxon>
        <taxon>Nyssomyia</taxon>
    </lineage>
</organism>
<reference evidence="7" key="1">
    <citation type="submission" date="2016-12" db="EMBL/GenBank/DDBJ databases">
        <title>An insight into the sialome and mialome of the sand fly, Nyssomyia neivai.</title>
        <authorList>
            <person name="Sebastian V."/>
            <person name="Goulart T.M."/>
            <person name="Oliveira W."/>
            <person name="Calvo E."/>
            <person name="Oliveira L.F."/>
            <person name="Pinto M.C."/>
            <person name="Rosselino A.M."/>
            <person name="Ribeiro J.M."/>
        </authorList>
    </citation>
    <scope>NUCLEOTIDE SEQUENCE</scope>
</reference>
<keyword evidence="5 6" id="KW-0968">Cytoplasmic vesicle</keyword>
<evidence type="ECO:0000256" key="1">
    <source>
        <dbReference type="ARBA" id="ARBA00022692"/>
    </source>
</evidence>
<evidence type="ECO:0000256" key="4">
    <source>
        <dbReference type="ARBA" id="ARBA00023136"/>
    </source>
</evidence>
<evidence type="ECO:0000256" key="6">
    <source>
        <dbReference type="HAMAP-Rule" id="MF_03058"/>
    </source>
</evidence>
<evidence type="ECO:0000256" key="3">
    <source>
        <dbReference type="ARBA" id="ARBA00022989"/>
    </source>
</evidence>
<evidence type="ECO:0000256" key="2">
    <source>
        <dbReference type="ARBA" id="ARBA00022824"/>
    </source>
</evidence>
<dbReference type="GO" id="GO:0070072">
    <property type="term" value="P:vacuolar proton-transporting V-type ATPase complex assembly"/>
    <property type="evidence" value="ECO:0007669"/>
    <property type="project" value="UniProtKB-UniRule"/>
</dbReference>
<dbReference type="GO" id="GO:0012507">
    <property type="term" value="C:ER to Golgi transport vesicle membrane"/>
    <property type="evidence" value="ECO:0007669"/>
    <property type="project" value="UniProtKB-SubCell"/>
</dbReference>
<dbReference type="Pfam" id="PF09446">
    <property type="entry name" value="VMA21"/>
    <property type="match status" value="1"/>
</dbReference>
<feature type="transmembrane region" description="Helical" evidence="6">
    <location>
        <begin position="60"/>
        <end position="79"/>
    </location>
</feature>
<evidence type="ECO:0000313" key="7">
    <source>
        <dbReference type="EMBL" id="JAV05025.1"/>
    </source>
</evidence>
<dbReference type="EMBL" id="GFDF01009059">
    <property type="protein sequence ID" value="JAV05025.1"/>
    <property type="molecule type" value="Transcribed_RNA"/>
</dbReference>
<feature type="transmembrane region" description="Helical" evidence="6">
    <location>
        <begin position="20"/>
        <end position="40"/>
    </location>
</feature>
<evidence type="ECO:0000256" key="5">
    <source>
        <dbReference type="ARBA" id="ARBA00023329"/>
    </source>
</evidence>
<keyword evidence="1 6" id="KW-0812">Transmembrane</keyword>
<protein>
    <recommendedName>
        <fullName evidence="6">Vacuolar ATPase assembly integral membrane protein VMA21 homolog</fullName>
    </recommendedName>
</protein>
<sequence>MSKKNKTKGDSGDSGSSPTVFFTVLFYCLLIIVLPILSFFSSKYFIFDGYLQLPQISSNIYSAIVAVIALHIALFCYIYRAYFETESTPVRLHTTKED</sequence>
<comment type="similarity">
    <text evidence="6">Belongs to the VMA21 family.</text>
</comment>
<dbReference type="PANTHER" id="PTHR31792:SF6">
    <property type="entry name" value="VACUOLAR ATPASE ASSEMBLY INTEGRAL MEMBRANE PROTEIN VMA21 HOMOLOG"/>
    <property type="match status" value="1"/>
</dbReference>
<dbReference type="HAMAP" id="MF_03058">
    <property type="entry name" value="VMA21"/>
    <property type="match status" value="1"/>
</dbReference>
<accession>A0A1L8DF62</accession>
<dbReference type="InterPro" id="IPR019013">
    <property type="entry name" value="Vma21"/>
</dbReference>
<comment type="subcellular location">
    <subcellularLocation>
        <location evidence="6">Endoplasmic reticulum membrane</location>
        <topology evidence="6">Multi-pass membrane protein</topology>
    </subcellularLocation>
    <subcellularLocation>
        <location evidence="6">Endoplasmic reticulum-Golgi intermediate compartment membrane</location>
        <topology evidence="6">Multi-pass membrane protein</topology>
    </subcellularLocation>
    <subcellularLocation>
        <location evidence="6">Cytoplasmic vesicle</location>
        <location evidence="6">COPII-coated vesicle membrane</location>
        <topology evidence="6">Multi-pass membrane protein</topology>
    </subcellularLocation>
</comment>
<keyword evidence="3 6" id="KW-1133">Transmembrane helix</keyword>
<dbReference type="GO" id="GO:0005789">
    <property type="term" value="C:endoplasmic reticulum membrane"/>
    <property type="evidence" value="ECO:0007669"/>
    <property type="project" value="UniProtKB-SubCell"/>
</dbReference>
<keyword evidence="2 6" id="KW-0256">Endoplasmic reticulum</keyword>
<keyword evidence="4 6" id="KW-0472">Membrane</keyword>
<dbReference type="PANTHER" id="PTHR31792">
    <property type="entry name" value="VACUOLAR ATPASE ASSEMBLY INTEGRAL MEMBRANE PROTEIN VMA21"/>
    <property type="match status" value="1"/>
</dbReference>
<name>A0A1L8DF62_9DIPT</name>